<dbReference type="SUPFAM" id="SSF143212">
    <property type="entry name" value="Rv2632c-like"/>
    <property type="match status" value="1"/>
</dbReference>
<dbReference type="InterPro" id="IPR015057">
    <property type="entry name" value="Rv2632c-like"/>
</dbReference>
<gene>
    <name evidence="1" type="ORF">GTS_55410</name>
</gene>
<evidence type="ECO:0000313" key="1">
    <source>
        <dbReference type="EMBL" id="GDY33908.1"/>
    </source>
</evidence>
<dbReference type="Proteomes" id="UP000298860">
    <property type="component" value="Unassembled WGS sequence"/>
</dbReference>
<name>A0A4D4JGZ7_9PSEU</name>
<dbReference type="Gene3D" id="3.30.160.240">
    <property type="entry name" value="Rv1738"/>
    <property type="match status" value="1"/>
</dbReference>
<keyword evidence="2" id="KW-1185">Reference proteome</keyword>
<proteinExistence type="predicted"/>
<organism evidence="1 2">
    <name type="scientific">Gandjariella thermophila</name>
    <dbReference type="NCBI Taxonomy" id="1931992"/>
    <lineage>
        <taxon>Bacteria</taxon>
        <taxon>Bacillati</taxon>
        <taxon>Actinomycetota</taxon>
        <taxon>Actinomycetes</taxon>
        <taxon>Pseudonocardiales</taxon>
        <taxon>Pseudonocardiaceae</taxon>
        <taxon>Gandjariella</taxon>
    </lineage>
</organism>
<dbReference type="EMBL" id="BJFL01000066">
    <property type="protein sequence ID" value="GDY33908.1"/>
    <property type="molecule type" value="Genomic_DNA"/>
</dbReference>
<sequence>MPAWNRTEEVATMHTNEWRVDIHIDQQYRHTRARAWLHNADDSTLVGVGTAHPKTGEADVPEIGDELAVARALVHLAEQLMNTCRADIEAITHGPARLGD</sequence>
<dbReference type="InterPro" id="IPR038070">
    <property type="entry name" value="Rv2632c-like_sf"/>
</dbReference>
<protein>
    <recommendedName>
        <fullName evidence="3">DUF1876 domain-containing protein</fullName>
    </recommendedName>
</protein>
<accession>A0A4D4JGZ7</accession>
<evidence type="ECO:0008006" key="3">
    <source>
        <dbReference type="Google" id="ProtNLM"/>
    </source>
</evidence>
<reference evidence="2" key="1">
    <citation type="submission" date="2019-04" db="EMBL/GenBank/DDBJ databases">
        <title>Draft genome sequence of Pseudonocardiaceae bacterium SL3-2-4.</title>
        <authorList>
            <person name="Ningsih F."/>
            <person name="Yokota A."/>
            <person name="Sakai Y."/>
            <person name="Nanatani K."/>
            <person name="Yabe S."/>
            <person name="Oetari A."/>
            <person name="Sjamsuridzal W."/>
        </authorList>
    </citation>
    <scope>NUCLEOTIDE SEQUENCE [LARGE SCALE GENOMIC DNA]</scope>
    <source>
        <strain evidence="2">SL3-2-4</strain>
    </source>
</reference>
<dbReference type="Pfam" id="PF08962">
    <property type="entry name" value="Rv2632c-like"/>
    <property type="match status" value="1"/>
</dbReference>
<comment type="caution">
    <text evidence="1">The sequence shown here is derived from an EMBL/GenBank/DDBJ whole genome shotgun (WGS) entry which is preliminary data.</text>
</comment>
<dbReference type="AlphaFoldDB" id="A0A4D4JGZ7"/>
<evidence type="ECO:0000313" key="2">
    <source>
        <dbReference type="Proteomes" id="UP000298860"/>
    </source>
</evidence>